<dbReference type="Gene3D" id="1.10.10.10">
    <property type="entry name" value="Winged helix-like DNA-binding domain superfamily/Winged helix DNA-binding domain"/>
    <property type="match status" value="1"/>
</dbReference>
<accession>A0A2N0WG58</accession>
<dbReference type="InterPro" id="IPR036390">
    <property type="entry name" value="WH_DNA-bd_sf"/>
</dbReference>
<keyword evidence="3" id="KW-0804">Transcription</keyword>
<keyword evidence="1" id="KW-0805">Transcription regulation</keyword>
<evidence type="ECO:0000313" key="5">
    <source>
        <dbReference type="EMBL" id="PKF34066.1"/>
    </source>
</evidence>
<dbReference type="RefSeq" id="WP_101236347.1">
    <property type="nucleotide sequence ID" value="NZ_LR732744.1"/>
</dbReference>
<dbReference type="PROSITE" id="PS50995">
    <property type="entry name" value="HTH_MARR_2"/>
    <property type="match status" value="1"/>
</dbReference>
<evidence type="ECO:0000256" key="1">
    <source>
        <dbReference type="ARBA" id="ARBA00023015"/>
    </source>
</evidence>
<evidence type="ECO:0000313" key="6">
    <source>
        <dbReference type="EMBL" id="VXA54897.1"/>
    </source>
</evidence>
<sequence>MNKLELLLDQHLVGSLLSKKLDLALSVHGINLTEFILMYHLGLVPEVGLNRISLAHKVALTASGVTRVLQPMEKTGLIVKTVHPRDARQSFVVLSASGQELLSNAITTVKHTVDSIFALFNQEEIKTLQLLLNKLKV</sequence>
<evidence type="ECO:0000313" key="7">
    <source>
        <dbReference type="Proteomes" id="UP000233553"/>
    </source>
</evidence>
<evidence type="ECO:0000313" key="8">
    <source>
        <dbReference type="Proteomes" id="UP000430404"/>
    </source>
</evidence>
<reference evidence="6 8" key="2">
    <citation type="submission" date="2019-10" db="EMBL/GenBank/DDBJ databases">
        <authorList>
            <person name="Karimi E."/>
        </authorList>
    </citation>
    <scope>NUCLEOTIDE SEQUENCE [LARGE SCALE GENOMIC DNA]</scope>
    <source>
        <strain evidence="6">Acinetobacter sp. 8BE</strain>
    </source>
</reference>
<dbReference type="Proteomes" id="UP000430404">
    <property type="component" value="Unassembled WGS sequence"/>
</dbReference>
<evidence type="ECO:0000256" key="3">
    <source>
        <dbReference type="ARBA" id="ARBA00023163"/>
    </source>
</evidence>
<protein>
    <recommendedName>
        <fullName evidence="4">HTH marR-type domain-containing protein</fullName>
    </recommendedName>
</protein>
<dbReference type="GO" id="GO:0003677">
    <property type="term" value="F:DNA binding"/>
    <property type="evidence" value="ECO:0007669"/>
    <property type="project" value="UniProtKB-KW"/>
</dbReference>
<dbReference type="EMBL" id="PISJ01000012">
    <property type="protein sequence ID" value="PKF34066.1"/>
    <property type="molecule type" value="Genomic_DNA"/>
</dbReference>
<accession>A0A653K2G3</accession>
<feature type="domain" description="HTH marR-type" evidence="4">
    <location>
        <begin position="1"/>
        <end position="137"/>
    </location>
</feature>
<evidence type="ECO:0000256" key="2">
    <source>
        <dbReference type="ARBA" id="ARBA00023125"/>
    </source>
</evidence>
<evidence type="ECO:0000259" key="4">
    <source>
        <dbReference type="PROSITE" id="PS50995"/>
    </source>
</evidence>
<dbReference type="SUPFAM" id="SSF46785">
    <property type="entry name" value="Winged helix' DNA-binding domain"/>
    <property type="match status" value="1"/>
</dbReference>
<gene>
    <name evidence="6" type="ORF">ACI8B_190016</name>
    <name evidence="5" type="ORF">CW311_09490</name>
</gene>
<dbReference type="InterPro" id="IPR036388">
    <property type="entry name" value="WH-like_DNA-bd_sf"/>
</dbReference>
<dbReference type="AlphaFoldDB" id="A0A2N0WG58"/>
<dbReference type="PANTHER" id="PTHR42756:SF1">
    <property type="entry name" value="TRANSCRIPTIONAL REPRESSOR OF EMRAB OPERON"/>
    <property type="match status" value="1"/>
</dbReference>
<keyword evidence="2" id="KW-0238">DNA-binding</keyword>
<dbReference type="PANTHER" id="PTHR42756">
    <property type="entry name" value="TRANSCRIPTIONAL REGULATOR, MARR"/>
    <property type="match status" value="1"/>
</dbReference>
<dbReference type="Proteomes" id="UP000233553">
    <property type="component" value="Unassembled WGS sequence"/>
</dbReference>
<dbReference type="SMART" id="SM00347">
    <property type="entry name" value="HTH_MARR"/>
    <property type="match status" value="1"/>
</dbReference>
<proteinExistence type="predicted"/>
<organism evidence="5 7">
    <name type="scientific">Acinetobacter proteolyticus</name>
    <dbReference type="NCBI Taxonomy" id="1776741"/>
    <lineage>
        <taxon>Bacteria</taxon>
        <taxon>Pseudomonadati</taxon>
        <taxon>Pseudomonadota</taxon>
        <taxon>Gammaproteobacteria</taxon>
        <taxon>Moraxellales</taxon>
        <taxon>Moraxellaceae</taxon>
        <taxon>Acinetobacter</taxon>
    </lineage>
</organism>
<dbReference type="InterPro" id="IPR000835">
    <property type="entry name" value="HTH_MarR-typ"/>
</dbReference>
<dbReference type="PRINTS" id="PR00598">
    <property type="entry name" value="HTHMARR"/>
</dbReference>
<dbReference type="GO" id="GO:0003700">
    <property type="term" value="F:DNA-binding transcription factor activity"/>
    <property type="evidence" value="ECO:0007669"/>
    <property type="project" value="InterPro"/>
</dbReference>
<reference evidence="5 7" key="1">
    <citation type="submission" date="2017-12" db="EMBL/GenBank/DDBJ databases">
        <title>Draft Genome sequences of multiple microbial strains isolated from spacecraft associated surfaces.</title>
        <authorList>
            <person name="Seuylemezian A."/>
            <person name="Vaishampayan P."/>
            <person name="Venkateswaran K."/>
        </authorList>
    </citation>
    <scope>NUCLEOTIDE SEQUENCE [LARGE SCALE GENOMIC DNA]</scope>
    <source>
        <strain evidence="5 7">2P01AA</strain>
    </source>
</reference>
<name>A0A2N0WG58_9GAMM</name>
<dbReference type="EMBL" id="CABWKZ010000011">
    <property type="protein sequence ID" value="VXA54897.1"/>
    <property type="molecule type" value="Genomic_DNA"/>
</dbReference>